<organism evidence="3 4">
    <name type="scientific">Kwoniella shivajii</name>
    <dbReference type="NCBI Taxonomy" id="564305"/>
    <lineage>
        <taxon>Eukaryota</taxon>
        <taxon>Fungi</taxon>
        <taxon>Dikarya</taxon>
        <taxon>Basidiomycota</taxon>
        <taxon>Agaricomycotina</taxon>
        <taxon>Tremellomycetes</taxon>
        <taxon>Tremellales</taxon>
        <taxon>Cryptococcaceae</taxon>
        <taxon>Kwoniella</taxon>
    </lineage>
</organism>
<dbReference type="GeneID" id="87955507"/>
<evidence type="ECO:0000313" key="3">
    <source>
        <dbReference type="EMBL" id="WRT66420.1"/>
    </source>
</evidence>
<feature type="transmembrane region" description="Helical" evidence="2">
    <location>
        <begin position="369"/>
        <end position="389"/>
    </location>
</feature>
<dbReference type="EMBL" id="CP141884">
    <property type="protein sequence ID" value="WRT66420.1"/>
    <property type="molecule type" value="Genomic_DNA"/>
</dbReference>
<dbReference type="RefSeq" id="XP_062791160.1">
    <property type="nucleotide sequence ID" value="XM_062935109.1"/>
</dbReference>
<dbReference type="Proteomes" id="UP001329825">
    <property type="component" value="Chromosome 4"/>
</dbReference>
<name>A0ABZ1CXP6_9TREE</name>
<feature type="transmembrane region" description="Helical" evidence="2">
    <location>
        <begin position="264"/>
        <end position="283"/>
    </location>
</feature>
<feature type="compositionally biased region" description="Polar residues" evidence="1">
    <location>
        <begin position="162"/>
        <end position="174"/>
    </location>
</feature>
<feature type="compositionally biased region" description="Basic residues" evidence="1">
    <location>
        <begin position="182"/>
        <end position="196"/>
    </location>
</feature>
<feature type="compositionally biased region" description="Basic and acidic residues" evidence="1">
    <location>
        <begin position="137"/>
        <end position="161"/>
    </location>
</feature>
<feature type="transmembrane region" description="Helical" evidence="2">
    <location>
        <begin position="303"/>
        <end position="321"/>
    </location>
</feature>
<evidence type="ECO:0000256" key="1">
    <source>
        <dbReference type="SAM" id="MobiDB-lite"/>
    </source>
</evidence>
<feature type="compositionally biased region" description="Low complexity" evidence="1">
    <location>
        <begin position="17"/>
        <end position="42"/>
    </location>
</feature>
<proteinExistence type="predicted"/>
<sequence length="904" mass="99708">MSKAKFIKPDTPISPDSPIHSIAPSSRSSSIIGSSTRSSTTDSESEALDSPLLDSSQAVNEDKQLGRKERLNRAADYSSDSTSEGGYSTGPQLSEEEAGGHSEADQSTSEGEEDSDSSQSNEENSSEDSDISATRDPLARKDKSNIRRGVEIERHSSKTERASTTPTETPPNSAKTLELEKKNKKKTRSTSRKRPRAKGEARDKRDLPVEESGIEADDNIEEEGDNVEREEGISLSAKKGAIIPLVPVRPRTPRTWKHDMARLISLYVVPLLLSVPISLLLSLNVQLLTPLYNSIPLALHTESLHVACALLPAIAFWYITLRSSAKEVISFRVCFSLAALSGDLVAVFGRKVGSMMGNLLGPEWGAFGARAILGVGIISGGLSFALLCFDHISPILPATKPTDRPRNLGSILYRSTFYVFHIYFFERMWTRYLSIEVSILNRNPEKTILFVSLLLTAISLFLRPGTSSTPFPTRAQSIIDRSFGLTPQASKGVSNFTSFLPSHAFPLLLLLRIPLLILALRQQVFLRPPTSNPYITANGELRVISSVRSITGQIVVAENLKDGYRFLRCDHSILGGRWIREVTDDSIKGGIRTNMGDSIFATFNLQEIAVLAHRSDPSESLIRTLQLTTDLEVDLDGELDQEEDKEPERALIIGLGAGIAASTFSKRGMYVDIAEIDPVVYMAAHEHFLLSAHSIASTNIIDGSSFISQLADLKRENNETEESLVPMWDYVIQDCFTGGTVPGELFTYQFWQDLGEVTKVDGIIAMNFAGILKSKASKAVLVTLLSVFPQCRAFGDGFEADQGPNDLVNMVVFCTKTYSPLLTFRAPTPFDGLRSPLRAHVYSTFHPHEIRLDTIVSDEDMVDPELMLVKGRAKKELNKWQIGSSMATWRAMQKILTPEMWLAY</sequence>
<dbReference type="InterPro" id="IPR029063">
    <property type="entry name" value="SAM-dependent_MTases_sf"/>
</dbReference>
<feature type="compositionally biased region" description="Basic and acidic residues" evidence="1">
    <location>
        <begin position="60"/>
        <end position="73"/>
    </location>
</feature>
<protein>
    <recommendedName>
        <fullName evidence="5">Spermine/spermidine synthase</fullName>
    </recommendedName>
</protein>
<keyword evidence="2" id="KW-0472">Membrane</keyword>
<gene>
    <name evidence="3" type="ORF">IL334_003376</name>
</gene>
<feature type="compositionally biased region" description="Basic and acidic residues" evidence="1">
    <location>
        <begin position="197"/>
        <end position="208"/>
    </location>
</feature>
<keyword evidence="4" id="KW-1185">Reference proteome</keyword>
<accession>A0ABZ1CXP6</accession>
<feature type="region of interest" description="Disordered" evidence="1">
    <location>
        <begin position="1"/>
        <end position="231"/>
    </location>
</feature>
<evidence type="ECO:0008006" key="5">
    <source>
        <dbReference type="Google" id="ProtNLM"/>
    </source>
</evidence>
<dbReference type="Gene3D" id="3.40.50.150">
    <property type="entry name" value="Vaccinia Virus protein VP39"/>
    <property type="match status" value="1"/>
</dbReference>
<feature type="compositionally biased region" description="Acidic residues" evidence="1">
    <location>
        <begin position="212"/>
        <end position="225"/>
    </location>
</feature>
<evidence type="ECO:0000313" key="4">
    <source>
        <dbReference type="Proteomes" id="UP001329825"/>
    </source>
</evidence>
<dbReference type="SUPFAM" id="SSF53335">
    <property type="entry name" value="S-adenosyl-L-methionine-dependent methyltransferases"/>
    <property type="match status" value="1"/>
</dbReference>
<keyword evidence="2" id="KW-0812">Transmembrane</keyword>
<feature type="compositionally biased region" description="Polar residues" evidence="1">
    <location>
        <begin position="78"/>
        <end position="92"/>
    </location>
</feature>
<keyword evidence="2" id="KW-1133">Transmembrane helix</keyword>
<evidence type="ECO:0000256" key="2">
    <source>
        <dbReference type="SAM" id="Phobius"/>
    </source>
</evidence>
<reference evidence="3 4" key="1">
    <citation type="submission" date="2024-01" db="EMBL/GenBank/DDBJ databases">
        <title>Comparative genomics of Cryptococcus and Kwoniella reveals pathogenesis evolution and contrasting modes of karyotype evolution via chromosome fusion or intercentromeric recombination.</title>
        <authorList>
            <person name="Coelho M.A."/>
            <person name="David-Palma M."/>
            <person name="Shea T."/>
            <person name="Bowers K."/>
            <person name="McGinley-Smith S."/>
            <person name="Mohammad A.W."/>
            <person name="Gnirke A."/>
            <person name="Yurkov A.M."/>
            <person name="Nowrousian M."/>
            <person name="Sun S."/>
            <person name="Cuomo C.A."/>
            <person name="Heitman J."/>
        </authorList>
    </citation>
    <scope>NUCLEOTIDE SEQUENCE [LARGE SCALE GENOMIC DNA]</scope>
    <source>
        <strain evidence="3">CBS 11374</strain>
    </source>
</reference>
<feature type="transmembrane region" description="Helical" evidence="2">
    <location>
        <begin position="328"/>
        <end position="349"/>
    </location>
</feature>